<name>A0A9W9KHI0_9EURO</name>
<evidence type="ECO:0000256" key="1">
    <source>
        <dbReference type="SAM" id="SignalP"/>
    </source>
</evidence>
<evidence type="ECO:0000313" key="3">
    <source>
        <dbReference type="Proteomes" id="UP001141434"/>
    </source>
</evidence>
<dbReference type="AlphaFoldDB" id="A0A9W9KHI0"/>
<feature type="chain" id="PRO_5040813004" evidence="1">
    <location>
        <begin position="17"/>
        <end position="218"/>
    </location>
</feature>
<gene>
    <name evidence="2" type="ORF">NUU61_002724</name>
</gene>
<evidence type="ECO:0000313" key="2">
    <source>
        <dbReference type="EMBL" id="KAJ5105377.1"/>
    </source>
</evidence>
<dbReference type="EMBL" id="JAPMSZ010000004">
    <property type="protein sequence ID" value="KAJ5105377.1"/>
    <property type="molecule type" value="Genomic_DNA"/>
</dbReference>
<comment type="caution">
    <text evidence="2">The sequence shown here is derived from an EMBL/GenBank/DDBJ whole genome shotgun (WGS) entry which is preliminary data.</text>
</comment>
<keyword evidence="3" id="KW-1185">Reference proteome</keyword>
<dbReference type="RefSeq" id="XP_056514373.1">
    <property type="nucleotide sequence ID" value="XM_056653306.1"/>
</dbReference>
<proteinExistence type="predicted"/>
<keyword evidence="1" id="KW-0732">Signal</keyword>
<reference evidence="2" key="1">
    <citation type="submission" date="2022-11" db="EMBL/GenBank/DDBJ databases">
        <authorList>
            <person name="Petersen C."/>
        </authorList>
    </citation>
    <scope>NUCLEOTIDE SEQUENCE</scope>
    <source>
        <strain evidence="2">IBT 34128</strain>
    </source>
</reference>
<feature type="signal peptide" evidence="1">
    <location>
        <begin position="1"/>
        <end position="16"/>
    </location>
</feature>
<dbReference type="GeneID" id="81392474"/>
<sequence>MLAHTILVSLAGLALAVPFPDSNHHVAPRAKRDDTAIIASKCDSPCEIRFSAITTTMTVSAPPQTMNIDGIDHPVTVTFTPVTTATTLQPVAKTVENTDPAATPTISVDAVNLGSVTLFGSAYNYNWNVAAHAQMYTSPHPYVLANSMNPYHLDSNCAFVTMAKLMNMGLHPFLNMIGMMQNADHGISTTELKQALSEIRLHGNFMTWYVLTLALSAS</sequence>
<reference evidence="2" key="2">
    <citation type="journal article" date="2023" name="IMA Fungus">
        <title>Comparative genomic study of the Penicillium genus elucidates a diverse pangenome and 15 lateral gene transfer events.</title>
        <authorList>
            <person name="Petersen C."/>
            <person name="Sorensen T."/>
            <person name="Nielsen M.R."/>
            <person name="Sondergaard T.E."/>
            <person name="Sorensen J.L."/>
            <person name="Fitzpatrick D.A."/>
            <person name="Frisvad J.C."/>
            <person name="Nielsen K.L."/>
        </authorList>
    </citation>
    <scope>NUCLEOTIDE SEQUENCE</scope>
    <source>
        <strain evidence="2">IBT 34128</strain>
    </source>
</reference>
<organism evidence="2 3">
    <name type="scientific">Penicillium alfredii</name>
    <dbReference type="NCBI Taxonomy" id="1506179"/>
    <lineage>
        <taxon>Eukaryota</taxon>
        <taxon>Fungi</taxon>
        <taxon>Dikarya</taxon>
        <taxon>Ascomycota</taxon>
        <taxon>Pezizomycotina</taxon>
        <taxon>Eurotiomycetes</taxon>
        <taxon>Eurotiomycetidae</taxon>
        <taxon>Eurotiales</taxon>
        <taxon>Aspergillaceae</taxon>
        <taxon>Penicillium</taxon>
    </lineage>
</organism>
<accession>A0A9W9KHI0</accession>
<dbReference type="OrthoDB" id="4351718at2759"/>
<protein>
    <submittedName>
        <fullName evidence="2">Uncharacterized protein</fullName>
    </submittedName>
</protein>
<dbReference type="Proteomes" id="UP001141434">
    <property type="component" value="Unassembled WGS sequence"/>
</dbReference>